<dbReference type="InterPro" id="IPR009695">
    <property type="entry name" value="Diacylglyc_glucosyltr_N"/>
</dbReference>
<dbReference type="PANTHER" id="PTHR43025:SF3">
    <property type="entry name" value="MONOGALACTOSYLDIACYLGLYCEROL SYNTHASE 1, CHLOROPLASTIC"/>
    <property type="match status" value="1"/>
</dbReference>
<evidence type="ECO:0000256" key="4">
    <source>
        <dbReference type="ARBA" id="ARBA00022679"/>
    </source>
</evidence>
<evidence type="ECO:0000256" key="1">
    <source>
        <dbReference type="ARBA" id="ARBA00004370"/>
    </source>
</evidence>
<reference evidence="7 8" key="1">
    <citation type="submission" date="2024-09" db="EMBL/GenBank/DDBJ databases">
        <authorList>
            <person name="Sun Q."/>
            <person name="Mori K."/>
        </authorList>
    </citation>
    <scope>NUCLEOTIDE SEQUENCE [LARGE SCALE GENOMIC DNA]</scope>
    <source>
        <strain evidence="7 8">CCM 7228</strain>
    </source>
</reference>
<accession>A0ABV6GJR1</accession>
<protein>
    <submittedName>
        <fullName evidence="7">Glycosyltransferase</fullName>
    </submittedName>
</protein>
<keyword evidence="4" id="KW-0808">Transferase</keyword>
<evidence type="ECO:0000256" key="3">
    <source>
        <dbReference type="ARBA" id="ARBA00022676"/>
    </source>
</evidence>
<evidence type="ECO:0000256" key="2">
    <source>
        <dbReference type="ARBA" id="ARBA00006962"/>
    </source>
</evidence>
<dbReference type="InterPro" id="IPR050519">
    <property type="entry name" value="Glycosyltransf_28_UgtP"/>
</dbReference>
<dbReference type="InterPro" id="IPR007235">
    <property type="entry name" value="Glyco_trans_28_C"/>
</dbReference>
<dbReference type="Gene3D" id="3.40.50.2000">
    <property type="entry name" value="Glycogen Phosphorylase B"/>
    <property type="match status" value="1"/>
</dbReference>
<comment type="caution">
    <text evidence="7">The sequence shown here is derived from an EMBL/GenBank/DDBJ whole genome shotgun (WGS) entry which is preliminary data.</text>
</comment>
<comment type="similarity">
    <text evidence="2">Belongs to the glycosyltransferase 28 family.</text>
</comment>
<dbReference type="EMBL" id="JBHLVO010000027">
    <property type="protein sequence ID" value="MFC0273933.1"/>
    <property type="molecule type" value="Genomic_DNA"/>
</dbReference>
<evidence type="ECO:0000313" key="7">
    <source>
        <dbReference type="EMBL" id="MFC0273933.1"/>
    </source>
</evidence>
<evidence type="ECO:0000313" key="8">
    <source>
        <dbReference type="Proteomes" id="UP001589854"/>
    </source>
</evidence>
<keyword evidence="3" id="KW-0328">Glycosyltransferase</keyword>
<dbReference type="Proteomes" id="UP001589854">
    <property type="component" value="Unassembled WGS sequence"/>
</dbReference>
<comment type="subcellular location">
    <subcellularLocation>
        <location evidence="1">Membrane</location>
    </subcellularLocation>
</comment>
<dbReference type="PANTHER" id="PTHR43025">
    <property type="entry name" value="MONOGALACTOSYLDIACYLGLYCEROL SYNTHASE"/>
    <property type="match status" value="1"/>
</dbReference>
<organism evidence="7 8">
    <name type="scientific">Metabacillus herbersteinensis</name>
    <dbReference type="NCBI Taxonomy" id="283816"/>
    <lineage>
        <taxon>Bacteria</taxon>
        <taxon>Bacillati</taxon>
        <taxon>Bacillota</taxon>
        <taxon>Bacilli</taxon>
        <taxon>Bacillales</taxon>
        <taxon>Bacillaceae</taxon>
        <taxon>Metabacillus</taxon>
    </lineage>
</organism>
<feature type="domain" description="Diacylglycerol glucosyltransferase N-terminal" evidence="6">
    <location>
        <begin position="17"/>
        <end position="179"/>
    </location>
</feature>
<sequence>MIVENILIFSASIGNGHNQAAKALSEEFEKRGYQCEIIDTFKFINPAFHKMILEGYLKILKYCPSVWRKLYSHTEERPWYMIMDQFGTMLCDKLYSKIKESRCISLISVHPFSTAILSKMKSKKNVHIPLYSVITDFVLHPAYFRNEVDGYFTASDQLDYYSSRYNVPLSKIHSTGIPIRSIPSAMKSKLTLKHELNLDAEKKTILITGGAIDLTKFTKVLKALNTLESNLQIVCITGHNKKATKKIKQSDCKHETVSIGFTNRFTDYLRASDVIISKAGGLTMSESLVCETPILIYQPVPGHEEHNSQYLLKYGAALIAEVYKDIPVVLEQFLSNESYYEEIIQNIKKIQKPNAAKEIIDKIINI</sequence>
<dbReference type="Pfam" id="PF06925">
    <property type="entry name" value="MGDG_synth"/>
    <property type="match status" value="1"/>
</dbReference>
<name>A0ABV6GJR1_9BACI</name>
<keyword evidence="8" id="KW-1185">Reference proteome</keyword>
<evidence type="ECO:0000259" key="6">
    <source>
        <dbReference type="Pfam" id="PF06925"/>
    </source>
</evidence>
<feature type="domain" description="Glycosyl transferase family 28 C-terminal" evidence="5">
    <location>
        <begin position="204"/>
        <end position="338"/>
    </location>
</feature>
<dbReference type="Pfam" id="PF04101">
    <property type="entry name" value="Glyco_tran_28_C"/>
    <property type="match status" value="1"/>
</dbReference>
<evidence type="ECO:0000259" key="5">
    <source>
        <dbReference type="Pfam" id="PF04101"/>
    </source>
</evidence>
<proteinExistence type="inferred from homology"/>
<dbReference type="SUPFAM" id="SSF53756">
    <property type="entry name" value="UDP-Glycosyltransferase/glycogen phosphorylase"/>
    <property type="match status" value="1"/>
</dbReference>
<gene>
    <name evidence="7" type="ORF">ACFFIX_21350</name>
</gene>
<dbReference type="RefSeq" id="WP_378937702.1">
    <property type="nucleotide sequence ID" value="NZ_JBHLVO010000027.1"/>
</dbReference>